<keyword evidence="5" id="KW-0472">Membrane</keyword>
<dbReference type="SUPFAM" id="SSF56935">
    <property type="entry name" value="Porins"/>
    <property type="match status" value="1"/>
</dbReference>
<dbReference type="AlphaFoldDB" id="A0AAU7YZR9"/>
<keyword evidence="10" id="KW-0675">Receptor</keyword>
<dbReference type="PANTHER" id="PTHR30069:SF46">
    <property type="entry name" value="OAR PROTEIN"/>
    <property type="match status" value="1"/>
</dbReference>
<evidence type="ECO:0000259" key="9">
    <source>
        <dbReference type="Pfam" id="PF25183"/>
    </source>
</evidence>
<dbReference type="InterPro" id="IPR037066">
    <property type="entry name" value="Plug_dom_sf"/>
</dbReference>
<reference evidence="10" key="2">
    <citation type="journal article" date="2024" name="Environ. Microbiol.">
        <title>Genome analysis and description of Tunturibacter gen. nov. expands the diversity of Terriglobia in tundra soils.</title>
        <authorList>
            <person name="Messyasz A."/>
            <person name="Mannisto M.K."/>
            <person name="Kerkhof L.J."/>
            <person name="Haggblom M.M."/>
        </authorList>
    </citation>
    <scope>NUCLEOTIDE SEQUENCE</scope>
    <source>
        <strain evidence="10">M8UP39</strain>
    </source>
</reference>
<keyword evidence="4" id="KW-0812">Transmembrane</keyword>
<dbReference type="GO" id="GO:0044718">
    <property type="term" value="P:siderophore transmembrane transport"/>
    <property type="evidence" value="ECO:0007669"/>
    <property type="project" value="TreeGrafter"/>
</dbReference>
<sequence length="1073" mass="113967">MNSIKITSVLQTIALCILLLAGSVSALGQGANGSVLGVVTDSSGATIAGAAVKITNNGTGAQQSLTTGSAGQYQFPGLPSGSYKIETTAKGFKAEVRPSIDLTVGASLTVNLSLQLGNVSETVVVTDQAQQVETTSPTVSGLVGEHAIRELPLNGRDWLQLATLQAGVTGGLGQQATQGSPTNSRAARGNGENLYINGNRPTENLYLADGLIVNDYSNGSPGSALNINLGVDAVREFAVLTSGFSAQYGLTSGGVINAAFKSGTNDFHGTGFGFFRNSALDARNYFDGPTIPDFHRYQYGVAVGGPIKKDKIFFFGNFEGLNQLLGLSERSLTISNSARTGVVPNPNGPGTITVAIAPAIQPFLPLFPVANGTDNGDGTAFYNFSGAQTGKEYYAVGKVDFHLSPKTILSTSYQWDTSSLVAPDVFNIKLVGSRASHDNAIVTLQNFLTPNLLNTAHLGVSYTFASDSEDISAVSPLATDTTLGFVPGKPVGVITAGNVATAGGLGASGADLFHYIAYQGSDDLNWIKGKNSLQFGFLFNRIADDFTSVQNPLGEWDYGSVQDLLQNVPLQFSSDLPTTNGARSLKTDYYGAYGQDVLRLSERLTITAGLRYEYNTPVVEANGKVATLVNLTDATERLGGSFVGNANKLNFAPRVGLAYDVFGTGKTSLRASYGIYDILSLPYFFLNRTHAIPFFNSGVVNAPPASAFPSNGLDLLTASASEGTYVQQNPPRAYNQAWNLTVEQQLPSDFALMIGYVGSHSVHVPQNIDDMDQVPLSLVTFDANGQLHFPIPAGNSSKNIQRINPNYSRIEGLVYTDFSIYHGLLVNLSRRLSHGLALQASYTWSKSMDEGSDTFSDNEYNNTVGPSYAFDLALNKGVSDFNITNNFVVNGQWNIPIGELSGVSKAVLGGWQLGGIFQIHSGEPFSVRLSSDRAFTGNSRAHSSAGGQRPNYNPGPGCSINPINTGQPLNYINLSCFSFPAPGELGNLGRNTLRAPEYIDVDSSLFKNIPLVHDRYGLQLRGEVFNVFNHTNFQSDSPQIFSSSGGVLGSAGQLPAPTLTTSRQIQFGAKFVF</sequence>
<keyword evidence="8" id="KW-0732">Signal</keyword>
<dbReference type="Pfam" id="PF13620">
    <property type="entry name" value="CarboxypepD_reg"/>
    <property type="match status" value="1"/>
</dbReference>
<dbReference type="Pfam" id="PF25183">
    <property type="entry name" value="OMP_b-brl_4"/>
    <property type="match status" value="1"/>
</dbReference>
<keyword evidence="6" id="KW-0998">Cell outer membrane</keyword>
<feature type="region of interest" description="Disordered" evidence="7">
    <location>
        <begin position="171"/>
        <end position="192"/>
    </location>
</feature>
<dbReference type="InterPro" id="IPR036942">
    <property type="entry name" value="Beta-barrel_TonB_sf"/>
</dbReference>
<protein>
    <submittedName>
        <fullName evidence="10">TonB-dependent receptor</fullName>
    </submittedName>
</protein>
<dbReference type="Gene3D" id="2.40.170.20">
    <property type="entry name" value="TonB-dependent receptor, beta-barrel domain"/>
    <property type="match status" value="1"/>
</dbReference>
<evidence type="ECO:0000256" key="5">
    <source>
        <dbReference type="ARBA" id="ARBA00023136"/>
    </source>
</evidence>
<feature type="domain" description="TonB-dependent transporter Oar-like beta-barrel" evidence="9">
    <location>
        <begin position="260"/>
        <end position="1066"/>
    </location>
</feature>
<evidence type="ECO:0000256" key="8">
    <source>
        <dbReference type="SAM" id="SignalP"/>
    </source>
</evidence>
<dbReference type="KEGG" id="tgi:RBB81_21260"/>
<dbReference type="SUPFAM" id="SSF49464">
    <property type="entry name" value="Carboxypeptidase regulatory domain-like"/>
    <property type="match status" value="1"/>
</dbReference>
<proteinExistence type="predicted"/>
<evidence type="ECO:0000256" key="1">
    <source>
        <dbReference type="ARBA" id="ARBA00004571"/>
    </source>
</evidence>
<accession>A0AAU7YZR9</accession>
<evidence type="ECO:0000313" key="10">
    <source>
        <dbReference type="EMBL" id="XCB22078.1"/>
    </source>
</evidence>
<dbReference type="InterPro" id="IPR057601">
    <property type="entry name" value="Oar-like_b-barrel"/>
</dbReference>
<dbReference type="GO" id="GO:0015344">
    <property type="term" value="F:siderophore uptake transmembrane transporter activity"/>
    <property type="evidence" value="ECO:0007669"/>
    <property type="project" value="TreeGrafter"/>
</dbReference>
<gene>
    <name evidence="10" type="ORF">RBB81_21260</name>
</gene>
<organism evidence="10">
    <name type="scientific">Tunturiibacter gelidiferens</name>
    <dbReference type="NCBI Taxonomy" id="3069689"/>
    <lineage>
        <taxon>Bacteria</taxon>
        <taxon>Pseudomonadati</taxon>
        <taxon>Acidobacteriota</taxon>
        <taxon>Terriglobia</taxon>
        <taxon>Terriglobales</taxon>
        <taxon>Acidobacteriaceae</taxon>
        <taxon>Tunturiibacter</taxon>
    </lineage>
</organism>
<feature type="chain" id="PRO_5043907965" evidence="8">
    <location>
        <begin position="27"/>
        <end position="1073"/>
    </location>
</feature>
<evidence type="ECO:0000256" key="2">
    <source>
        <dbReference type="ARBA" id="ARBA00022448"/>
    </source>
</evidence>
<dbReference type="RefSeq" id="WP_353072074.1">
    <property type="nucleotide sequence ID" value="NZ_CP132938.1"/>
</dbReference>
<dbReference type="Gene3D" id="2.170.130.10">
    <property type="entry name" value="TonB-dependent receptor, plug domain"/>
    <property type="match status" value="1"/>
</dbReference>
<dbReference type="PANTHER" id="PTHR30069">
    <property type="entry name" value="TONB-DEPENDENT OUTER MEMBRANE RECEPTOR"/>
    <property type="match status" value="1"/>
</dbReference>
<evidence type="ECO:0000256" key="6">
    <source>
        <dbReference type="ARBA" id="ARBA00023237"/>
    </source>
</evidence>
<comment type="subcellular location">
    <subcellularLocation>
        <location evidence="1">Cell outer membrane</location>
        <topology evidence="1">Multi-pass membrane protein</topology>
    </subcellularLocation>
</comment>
<keyword evidence="3" id="KW-1134">Transmembrane beta strand</keyword>
<dbReference type="EMBL" id="CP132938">
    <property type="protein sequence ID" value="XCB22078.1"/>
    <property type="molecule type" value="Genomic_DNA"/>
</dbReference>
<reference evidence="10" key="1">
    <citation type="submission" date="2023-08" db="EMBL/GenBank/DDBJ databases">
        <authorList>
            <person name="Messyasz A."/>
            <person name="Mannisto M.K."/>
            <person name="Kerkhof L.J."/>
            <person name="Haggblom M."/>
        </authorList>
    </citation>
    <scope>NUCLEOTIDE SEQUENCE</scope>
    <source>
        <strain evidence="10">M8UP39</strain>
    </source>
</reference>
<keyword evidence="2" id="KW-0813">Transport</keyword>
<dbReference type="InterPro" id="IPR039426">
    <property type="entry name" value="TonB-dep_rcpt-like"/>
</dbReference>
<evidence type="ECO:0000256" key="4">
    <source>
        <dbReference type="ARBA" id="ARBA00022692"/>
    </source>
</evidence>
<dbReference type="GO" id="GO:0009279">
    <property type="term" value="C:cell outer membrane"/>
    <property type="evidence" value="ECO:0007669"/>
    <property type="project" value="UniProtKB-SubCell"/>
</dbReference>
<feature type="signal peptide" evidence="8">
    <location>
        <begin position="1"/>
        <end position="26"/>
    </location>
</feature>
<name>A0AAU7YZR9_9BACT</name>
<evidence type="ECO:0000256" key="7">
    <source>
        <dbReference type="SAM" id="MobiDB-lite"/>
    </source>
</evidence>
<evidence type="ECO:0000256" key="3">
    <source>
        <dbReference type="ARBA" id="ARBA00022452"/>
    </source>
</evidence>
<dbReference type="Gene3D" id="2.60.40.1120">
    <property type="entry name" value="Carboxypeptidase-like, regulatory domain"/>
    <property type="match status" value="1"/>
</dbReference>
<dbReference type="InterPro" id="IPR008969">
    <property type="entry name" value="CarboxyPept-like_regulatory"/>
</dbReference>
<feature type="compositionally biased region" description="Polar residues" evidence="7">
    <location>
        <begin position="174"/>
        <end position="185"/>
    </location>
</feature>